<protein>
    <submittedName>
        <fullName evidence="12">High-affinity glucose transporter</fullName>
    </submittedName>
</protein>
<feature type="domain" description="Major facilitator superfamily (MFS) profile" evidence="10">
    <location>
        <begin position="224"/>
        <end position="674"/>
    </location>
</feature>
<dbReference type="InterPro" id="IPR013144">
    <property type="entry name" value="CRA_dom"/>
</dbReference>
<evidence type="ECO:0000256" key="9">
    <source>
        <dbReference type="SAM" id="Phobius"/>
    </source>
</evidence>
<dbReference type="InterPro" id="IPR024964">
    <property type="entry name" value="CTLH/CRA"/>
</dbReference>
<feature type="region of interest" description="Disordered" evidence="8">
    <location>
        <begin position="726"/>
        <end position="761"/>
    </location>
</feature>
<feature type="compositionally biased region" description="Basic and acidic residues" evidence="8">
    <location>
        <begin position="735"/>
        <end position="755"/>
    </location>
</feature>
<dbReference type="PROSITE" id="PS50896">
    <property type="entry name" value="LISH"/>
    <property type="match status" value="1"/>
</dbReference>
<feature type="transmembrane region" description="Helical" evidence="9">
    <location>
        <begin position="388"/>
        <end position="410"/>
    </location>
</feature>
<evidence type="ECO:0000256" key="1">
    <source>
        <dbReference type="ARBA" id="ARBA00002343"/>
    </source>
</evidence>
<keyword evidence="5 9" id="KW-0812">Transmembrane</keyword>
<dbReference type="PANTHER" id="PTHR48022:SF72">
    <property type="entry name" value="MAJOR FACILITATOR SUPERFAMILY (MFS) PROFILE DOMAIN-CONTAINING PROTEIN-RELATED"/>
    <property type="match status" value="1"/>
</dbReference>
<sequence length="761" mass="84185">MTSPIMPGSIGHAFEARVEDEKPSKIDINYVIMDYLINEGYPSAAAKFAKEANIQPSVDSDAIQQRVDIRNAIHAGDVQLAIERINELNPQTLDTNPELHFSLLRLQLIELIRATVTAPGVPSTAAFTPALEFATAQLAPRAPTSPAFLQDLERTMALLIFPPEKLTPQLKALLDPSLRQAVATSVNEAILASQGERREARIRNLVRLRTWAEQKARESKLDVPDRIDLSETGLDGRNNGQLGDPMGVFSGIVGNADFLDTFDHPSSATEGIIVSIYNLGAFSGCILSFFVGDWLGRRKTMWFAMIWIIVGAVLQTTAYSVPHILIARYITGIGTGLETSTVPMYQSELCEASKRGRLVSSEPLFVGVGIVVAYFFDYGMSFVPGPIAWRLPIAMQIVFAFGVVFMVFGVPESPRYLYKAGRNDEALEVLCEVYDGTPETPKIAREQRDVLEALEIEQIHGEYKWSQLLKRDKVQTGQRVLLAYGMQFMNQMGGINLVVYFVPTALERNVGLDRNLSLIIGGCVQTMFFFGSLLPTFLLDKLGRRKPMMWGSLGLAISMLLIAVLLSFKNNLSYSLALQTATSSASVAFFFTYMFIFGASANCIPWVYVPEILPLHVRAKGTAVGISSNWLWNFVVVMITPSAINNLSWKAYLIFTCLNLSFIPLVYFVYPETSNLTLEEIDDLFTEASTGHMDRGFFSRIARPTDPVLLSFDYLKNKEAGNLETGIGARSSSVADEKIGTEHNDKDHTELKESENGGSSH</sequence>
<evidence type="ECO:0000256" key="8">
    <source>
        <dbReference type="SAM" id="MobiDB-lite"/>
    </source>
</evidence>
<dbReference type="SMART" id="SM00757">
    <property type="entry name" value="CRA"/>
    <property type="match status" value="1"/>
</dbReference>
<dbReference type="Pfam" id="PF00083">
    <property type="entry name" value="Sugar_tr"/>
    <property type="match status" value="1"/>
</dbReference>
<evidence type="ECO:0000259" key="10">
    <source>
        <dbReference type="PROSITE" id="PS50850"/>
    </source>
</evidence>
<dbReference type="InterPro" id="IPR006595">
    <property type="entry name" value="CTLH_C"/>
</dbReference>
<dbReference type="Proteomes" id="UP000243723">
    <property type="component" value="Unassembled WGS sequence"/>
</dbReference>
<comment type="similarity">
    <text evidence="3">Belongs to the major facilitator superfamily. Sugar transporter (TC 2.A.1.1) family.</text>
</comment>
<evidence type="ECO:0000256" key="7">
    <source>
        <dbReference type="ARBA" id="ARBA00023136"/>
    </source>
</evidence>
<dbReference type="NCBIfam" id="TIGR00879">
    <property type="entry name" value="SP"/>
    <property type="match status" value="1"/>
</dbReference>
<feature type="transmembrane region" description="Helical" evidence="9">
    <location>
        <begin position="550"/>
        <end position="568"/>
    </location>
</feature>
<dbReference type="Pfam" id="PF08513">
    <property type="entry name" value="LisH"/>
    <property type="match status" value="1"/>
</dbReference>
<dbReference type="Gene3D" id="1.20.1250.20">
    <property type="entry name" value="MFS general substrate transporter like domains"/>
    <property type="match status" value="1"/>
</dbReference>
<feature type="transmembrane region" description="Helical" evidence="9">
    <location>
        <begin position="588"/>
        <end position="609"/>
    </location>
</feature>
<feature type="transmembrane region" description="Helical" evidence="9">
    <location>
        <begin position="515"/>
        <end position="538"/>
    </location>
</feature>
<name>A0A2P8AG72_9PEZI</name>
<keyword evidence="12" id="KW-0762">Sugar transport</keyword>
<comment type="function">
    <text evidence="1">Involved in the proteasome-dependent degradation of fructose-1,6-bisphosphatase.</text>
</comment>
<evidence type="ECO:0000313" key="13">
    <source>
        <dbReference type="Proteomes" id="UP000243723"/>
    </source>
</evidence>
<accession>A0A2P8AG72</accession>
<dbReference type="PRINTS" id="PR00171">
    <property type="entry name" value="SUGRTRNSPORT"/>
</dbReference>
<evidence type="ECO:0000256" key="3">
    <source>
        <dbReference type="ARBA" id="ARBA00010992"/>
    </source>
</evidence>
<dbReference type="EMBL" id="NHZQ01000010">
    <property type="protein sequence ID" value="PSK59454.1"/>
    <property type="molecule type" value="Genomic_DNA"/>
</dbReference>
<evidence type="ECO:0000313" key="12">
    <source>
        <dbReference type="EMBL" id="PSK59454.1"/>
    </source>
</evidence>
<evidence type="ECO:0000256" key="5">
    <source>
        <dbReference type="ARBA" id="ARBA00022692"/>
    </source>
</evidence>
<feature type="transmembrane region" description="Helical" evidence="9">
    <location>
        <begin position="480"/>
        <end position="503"/>
    </location>
</feature>
<feature type="transmembrane region" description="Helical" evidence="9">
    <location>
        <begin position="302"/>
        <end position="320"/>
    </location>
</feature>
<feature type="transmembrane region" description="Helical" evidence="9">
    <location>
        <begin position="621"/>
        <end position="639"/>
    </location>
</feature>
<feature type="transmembrane region" description="Helical" evidence="9">
    <location>
        <begin position="651"/>
        <end position="670"/>
    </location>
</feature>
<feature type="domain" description="CTLH" evidence="11">
    <location>
        <begin position="69"/>
        <end position="119"/>
    </location>
</feature>
<evidence type="ECO:0000256" key="6">
    <source>
        <dbReference type="ARBA" id="ARBA00022989"/>
    </source>
</evidence>
<proteinExistence type="inferred from homology"/>
<dbReference type="SUPFAM" id="SSF103473">
    <property type="entry name" value="MFS general substrate transporter"/>
    <property type="match status" value="1"/>
</dbReference>
<dbReference type="InterPro" id="IPR005829">
    <property type="entry name" value="Sugar_transporter_CS"/>
</dbReference>
<gene>
    <name evidence="12" type="ORF">B9Z65_3778</name>
</gene>
<dbReference type="GO" id="GO:0016020">
    <property type="term" value="C:membrane"/>
    <property type="evidence" value="ECO:0007669"/>
    <property type="project" value="UniProtKB-SubCell"/>
</dbReference>
<dbReference type="InterPro" id="IPR006594">
    <property type="entry name" value="LisH"/>
</dbReference>
<organism evidence="12 13">
    <name type="scientific">Elsinoe australis</name>
    <dbReference type="NCBI Taxonomy" id="40998"/>
    <lineage>
        <taxon>Eukaryota</taxon>
        <taxon>Fungi</taxon>
        <taxon>Dikarya</taxon>
        <taxon>Ascomycota</taxon>
        <taxon>Pezizomycotina</taxon>
        <taxon>Dothideomycetes</taxon>
        <taxon>Dothideomycetidae</taxon>
        <taxon>Myriangiales</taxon>
        <taxon>Elsinoaceae</taxon>
        <taxon>Elsinoe</taxon>
    </lineage>
</organism>
<comment type="subcellular location">
    <subcellularLocation>
        <location evidence="2">Membrane</location>
        <topology evidence="2">Multi-pass membrane protein</topology>
    </subcellularLocation>
</comment>
<dbReference type="PANTHER" id="PTHR48022">
    <property type="entry name" value="PLASTIDIC GLUCOSE TRANSPORTER 4"/>
    <property type="match status" value="1"/>
</dbReference>
<dbReference type="Pfam" id="PF10607">
    <property type="entry name" value="CTLH"/>
    <property type="match status" value="1"/>
</dbReference>
<dbReference type="InterPro" id="IPR036259">
    <property type="entry name" value="MFS_trans_sf"/>
</dbReference>
<dbReference type="SMART" id="SM00667">
    <property type="entry name" value="LisH"/>
    <property type="match status" value="1"/>
</dbReference>
<dbReference type="SMART" id="SM00668">
    <property type="entry name" value="CTLH"/>
    <property type="match status" value="1"/>
</dbReference>
<keyword evidence="6 9" id="KW-1133">Transmembrane helix</keyword>
<keyword evidence="13" id="KW-1185">Reference proteome</keyword>
<dbReference type="InterPro" id="IPR020846">
    <property type="entry name" value="MFS_dom"/>
</dbReference>
<comment type="caution">
    <text evidence="12">The sequence shown here is derived from an EMBL/GenBank/DDBJ whole genome shotgun (WGS) entry which is preliminary data.</text>
</comment>
<keyword evidence="7 9" id="KW-0472">Membrane</keyword>
<dbReference type="PROSITE" id="PS50897">
    <property type="entry name" value="CTLH"/>
    <property type="match status" value="1"/>
</dbReference>
<dbReference type="AlphaFoldDB" id="A0A2P8AG72"/>
<dbReference type="InterPro" id="IPR003663">
    <property type="entry name" value="Sugar/inositol_transpt"/>
</dbReference>
<dbReference type="PROSITE" id="PS00217">
    <property type="entry name" value="SUGAR_TRANSPORT_2"/>
    <property type="match status" value="1"/>
</dbReference>
<evidence type="ECO:0000256" key="4">
    <source>
        <dbReference type="ARBA" id="ARBA00022448"/>
    </source>
</evidence>
<dbReference type="GO" id="GO:0005351">
    <property type="term" value="F:carbohydrate:proton symporter activity"/>
    <property type="evidence" value="ECO:0007669"/>
    <property type="project" value="TreeGrafter"/>
</dbReference>
<evidence type="ECO:0000256" key="2">
    <source>
        <dbReference type="ARBA" id="ARBA00004141"/>
    </source>
</evidence>
<dbReference type="InterPro" id="IPR050360">
    <property type="entry name" value="MFS_Sugar_Transporters"/>
</dbReference>
<reference evidence="12 13" key="1">
    <citation type="submission" date="2017-05" db="EMBL/GenBank/DDBJ databases">
        <title>Draft genome sequence of Elsinoe australis.</title>
        <authorList>
            <person name="Cheng Q."/>
        </authorList>
    </citation>
    <scope>NUCLEOTIDE SEQUENCE [LARGE SCALE GENOMIC DNA]</scope>
    <source>
        <strain evidence="12 13">NL1</strain>
    </source>
</reference>
<keyword evidence="4" id="KW-0813">Transport</keyword>
<evidence type="ECO:0000259" key="11">
    <source>
        <dbReference type="PROSITE" id="PS50897"/>
    </source>
</evidence>
<dbReference type="FunFam" id="1.20.1250.20:FF:001021">
    <property type="entry name" value="MFS sugar transporter, putative (AFU_orthologue AFUA_5G06720)"/>
    <property type="match status" value="1"/>
</dbReference>
<feature type="transmembrane region" description="Helical" evidence="9">
    <location>
        <begin position="276"/>
        <end position="295"/>
    </location>
</feature>
<dbReference type="OrthoDB" id="6612291at2759"/>
<dbReference type="InterPro" id="IPR005828">
    <property type="entry name" value="MFS_sugar_transport-like"/>
</dbReference>
<dbReference type="PROSITE" id="PS50850">
    <property type="entry name" value="MFS"/>
    <property type="match status" value="1"/>
</dbReference>